<dbReference type="Proteomes" id="UP000008311">
    <property type="component" value="Unassembled WGS sequence"/>
</dbReference>
<protein>
    <submittedName>
        <fullName evidence="1">Uncharacterized protein</fullName>
    </submittedName>
</protein>
<accession>B9RYK0</accession>
<dbReference type="OMA" id="WDIRFAG"/>
<dbReference type="eggNOG" id="KOG2521">
    <property type="taxonomic scope" value="Eukaryota"/>
</dbReference>
<dbReference type="OrthoDB" id="77878at2759"/>
<proteinExistence type="predicted"/>
<dbReference type="PANTHER" id="PTHR12265">
    <property type="entry name" value="TRANSMEMBRANE PROTEIN 53"/>
    <property type="match status" value="1"/>
</dbReference>
<keyword evidence="2" id="KW-1185">Reference proteome</keyword>
<organism evidence="1 2">
    <name type="scientific">Ricinus communis</name>
    <name type="common">Castor bean</name>
    <dbReference type="NCBI Taxonomy" id="3988"/>
    <lineage>
        <taxon>Eukaryota</taxon>
        <taxon>Viridiplantae</taxon>
        <taxon>Streptophyta</taxon>
        <taxon>Embryophyta</taxon>
        <taxon>Tracheophyta</taxon>
        <taxon>Spermatophyta</taxon>
        <taxon>Magnoliopsida</taxon>
        <taxon>eudicotyledons</taxon>
        <taxon>Gunneridae</taxon>
        <taxon>Pentapetalae</taxon>
        <taxon>rosids</taxon>
        <taxon>fabids</taxon>
        <taxon>Malpighiales</taxon>
        <taxon>Euphorbiaceae</taxon>
        <taxon>Acalyphoideae</taxon>
        <taxon>Acalypheae</taxon>
        <taxon>Ricinus</taxon>
    </lineage>
</organism>
<dbReference type="Pfam" id="PF05705">
    <property type="entry name" value="DUF829"/>
    <property type="match status" value="1"/>
</dbReference>
<dbReference type="AlphaFoldDB" id="B9RYK0"/>
<dbReference type="FunCoup" id="B9RYK0">
    <property type="interactions" value="432"/>
</dbReference>
<gene>
    <name evidence="1" type="ORF">RCOM_0813850</name>
</gene>
<evidence type="ECO:0000313" key="1">
    <source>
        <dbReference type="EMBL" id="EEF43709.1"/>
    </source>
</evidence>
<name>B9RYK0_RICCO</name>
<dbReference type="InterPro" id="IPR029058">
    <property type="entry name" value="AB_hydrolase_fold"/>
</dbReference>
<dbReference type="InParanoid" id="B9RYK0"/>
<dbReference type="EMBL" id="EQ973830">
    <property type="protein sequence ID" value="EEF43709.1"/>
    <property type="molecule type" value="Genomic_DNA"/>
</dbReference>
<dbReference type="SUPFAM" id="SSF53474">
    <property type="entry name" value="alpha/beta-Hydrolases"/>
    <property type="match status" value="1"/>
</dbReference>
<dbReference type="PANTHER" id="PTHR12265:SF9">
    <property type="entry name" value="DUF829 DOMAIN PROTEIN"/>
    <property type="match status" value="1"/>
</dbReference>
<dbReference type="KEGG" id="rcu:8275321"/>
<reference evidence="2" key="1">
    <citation type="journal article" date="2010" name="Nat. Biotechnol.">
        <title>Draft genome sequence of the oilseed species Ricinus communis.</title>
        <authorList>
            <person name="Chan A.P."/>
            <person name="Crabtree J."/>
            <person name="Zhao Q."/>
            <person name="Lorenzi H."/>
            <person name="Orvis J."/>
            <person name="Puiu D."/>
            <person name="Melake-Berhan A."/>
            <person name="Jones K.M."/>
            <person name="Redman J."/>
            <person name="Chen G."/>
            <person name="Cahoon E.B."/>
            <person name="Gedil M."/>
            <person name="Stanke M."/>
            <person name="Haas B.J."/>
            <person name="Wortman J.R."/>
            <person name="Fraser-Liggett C.M."/>
            <person name="Ravel J."/>
            <person name="Rabinowicz P.D."/>
        </authorList>
    </citation>
    <scope>NUCLEOTIDE SEQUENCE [LARGE SCALE GENOMIC DNA]</scope>
    <source>
        <strain evidence="2">cv. Hale</strain>
    </source>
</reference>
<dbReference type="InterPro" id="IPR008547">
    <property type="entry name" value="DUF829_TMEM53"/>
</dbReference>
<evidence type="ECO:0000313" key="2">
    <source>
        <dbReference type="Proteomes" id="UP000008311"/>
    </source>
</evidence>
<sequence>MVGGGGSVVYWGRKREEFKGIAVIFGWISTPENELKSYVDLYFSLGWNSLVSHADFLTAFYPDRALSMGYVLLNQLVQELRIRPCPVVFVALSGGSKACMYKVFQIIQRTCEGHINLDESRLLRNCVSGHIYDSSPVDFTTDLGLQFALHPAIQKMPRPSKLVSWFAKGIVSGLDGLYLTRFESQRVEYWQTLYSSVEFGAPYLILCSESNHLAPYKSICKFAQRLDDLGGDVKLVKWNVSLHMGYYKHCPIQYRAAVTNLLEKAASVFAQRIQQLDGIHDEISELICNLQNAADDSNESLRRVALGPGDHFFVPTSAENHNNRQSEPLQDEKKQVSVYVPTSPSINANSILGQMLFDVCVPKNVEGWDIRFSGSLNGQPIGSAHRHSPLNGVKCIRRSRL</sequence>